<keyword evidence="2" id="KW-0813">Transport</keyword>
<evidence type="ECO:0000256" key="4">
    <source>
        <dbReference type="ARBA" id="ARBA00022840"/>
    </source>
</evidence>
<dbReference type="PANTHER" id="PTHR42711:SF5">
    <property type="entry name" value="ABC TRANSPORTER ATP-BINDING PROTEIN NATA"/>
    <property type="match status" value="1"/>
</dbReference>
<name>X1QZD9_9ZZZZ</name>
<evidence type="ECO:0000256" key="3">
    <source>
        <dbReference type="ARBA" id="ARBA00022741"/>
    </source>
</evidence>
<dbReference type="EMBL" id="BARW01010158">
    <property type="protein sequence ID" value="GAI73633.1"/>
    <property type="molecule type" value="Genomic_DNA"/>
</dbReference>
<dbReference type="InterPro" id="IPR027417">
    <property type="entry name" value="P-loop_NTPase"/>
</dbReference>
<accession>X1QZD9</accession>
<dbReference type="GO" id="GO:0005524">
    <property type="term" value="F:ATP binding"/>
    <property type="evidence" value="ECO:0007669"/>
    <property type="project" value="UniProtKB-KW"/>
</dbReference>
<dbReference type="AlphaFoldDB" id="X1QZD9"/>
<feature type="domain" description="Daunorubicin resistance ATP-binding protein DrrA1/2-like C-terminal" evidence="5">
    <location>
        <begin position="58"/>
        <end position="137"/>
    </location>
</feature>
<organism evidence="6">
    <name type="scientific">marine sediment metagenome</name>
    <dbReference type="NCBI Taxonomy" id="412755"/>
    <lineage>
        <taxon>unclassified sequences</taxon>
        <taxon>metagenomes</taxon>
        <taxon>ecological metagenomes</taxon>
    </lineage>
</organism>
<proteinExistence type="inferred from homology"/>
<evidence type="ECO:0000256" key="1">
    <source>
        <dbReference type="ARBA" id="ARBA00005417"/>
    </source>
</evidence>
<dbReference type="PANTHER" id="PTHR42711">
    <property type="entry name" value="ABC TRANSPORTER ATP-BINDING PROTEIN"/>
    <property type="match status" value="1"/>
</dbReference>
<sequence length="141" mass="15649">MNPFSGLDPVNTELLKNLVLELKRNGKSIILSTHMMNQVEELCDRFLMVNKGQAVLYGSLDEIKSGFKNNSIFLKCDRIPEGLPGVTGTKSHGRYLELFIDGSTTPEEVLTALVNAKVKVDRFEVSTPSLHEIFIRVAKAA</sequence>
<dbReference type="Pfam" id="PF13732">
    <property type="entry name" value="DrrA1-3_C"/>
    <property type="match status" value="1"/>
</dbReference>
<dbReference type="SUPFAM" id="SSF52540">
    <property type="entry name" value="P-loop containing nucleoside triphosphate hydrolases"/>
    <property type="match status" value="1"/>
</dbReference>
<evidence type="ECO:0000313" key="6">
    <source>
        <dbReference type="EMBL" id="GAI73633.1"/>
    </source>
</evidence>
<evidence type="ECO:0000256" key="2">
    <source>
        <dbReference type="ARBA" id="ARBA00022448"/>
    </source>
</evidence>
<evidence type="ECO:0000259" key="5">
    <source>
        <dbReference type="Pfam" id="PF13732"/>
    </source>
</evidence>
<dbReference type="Gene3D" id="3.40.50.300">
    <property type="entry name" value="P-loop containing nucleotide triphosphate hydrolases"/>
    <property type="match status" value="1"/>
</dbReference>
<comment type="similarity">
    <text evidence="1">Belongs to the ABC transporter superfamily.</text>
</comment>
<keyword evidence="3" id="KW-0547">Nucleotide-binding</keyword>
<reference evidence="6" key="1">
    <citation type="journal article" date="2014" name="Front. Microbiol.">
        <title>High frequency of phylogenetically diverse reductive dehalogenase-homologous genes in deep subseafloor sedimentary metagenomes.</title>
        <authorList>
            <person name="Kawai M."/>
            <person name="Futagami T."/>
            <person name="Toyoda A."/>
            <person name="Takaki Y."/>
            <person name="Nishi S."/>
            <person name="Hori S."/>
            <person name="Arai W."/>
            <person name="Tsubouchi T."/>
            <person name="Morono Y."/>
            <person name="Uchiyama I."/>
            <person name="Ito T."/>
            <person name="Fujiyama A."/>
            <person name="Inagaki F."/>
            <person name="Takami H."/>
        </authorList>
    </citation>
    <scope>NUCLEOTIDE SEQUENCE</scope>
    <source>
        <strain evidence="6">Expedition CK06-06</strain>
    </source>
</reference>
<comment type="caution">
    <text evidence="6">The sequence shown here is derived from an EMBL/GenBank/DDBJ whole genome shotgun (WGS) entry which is preliminary data.</text>
</comment>
<protein>
    <recommendedName>
        <fullName evidence="5">Daunorubicin resistance ATP-binding protein DrrA1/2-like C-terminal domain-containing protein</fullName>
    </recommendedName>
</protein>
<gene>
    <name evidence="6" type="ORF">S12H4_20130</name>
</gene>
<dbReference type="InterPro" id="IPR050763">
    <property type="entry name" value="ABC_transporter_ATP-binding"/>
</dbReference>
<dbReference type="InterPro" id="IPR025302">
    <property type="entry name" value="DrrA1/2-like_C"/>
</dbReference>
<keyword evidence="4" id="KW-0067">ATP-binding</keyword>